<keyword evidence="8" id="KW-0492">Microsome</keyword>
<protein>
    <submittedName>
        <fullName evidence="14">Cytochrome P450</fullName>
    </submittedName>
</protein>
<comment type="cofactor">
    <cofactor evidence="1">
        <name>heme</name>
        <dbReference type="ChEBI" id="CHEBI:30413"/>
    </cofactor>
</comment>
<keyword evidence="12 13" id="KW-0472">Membrane</keyword>
<keyword evidence="6" id="KW-0479">Metal-binding</keyword>
<keyword evidence="7" id="KW-0256">Endoplasmic reticulum</keyword>
<keyword evidence="11" id="KW-0503">Monooxygenase</keyword>
<evidence type="ECO:0000256" key="10">
    <source>
        <dbReference type="ARBA" id="ARBA00023004"/>
    </source>
</evidence>
<dbReference type="GO" id="GO:0016705">
    <property type="term" value="F:oxidoreductase activity, acting on paired donors, with incorporation or reduction of molecular oxygen"/>
    <property type="evidence" value="ECO:0007669"/>
    <property type="project" value="InterPro"/>
</dbReference>
<evidence type="ECO:0000313" key="15">
    <source>
        <dbReference type="Proteomes" id="UP001458880"/>
    </source>
</evidence>
<dbReference type="AlphaFoldDB" id="A0AAW1IBI5"/>
<evidence type="ECO:0000256" key="13">
    <source>
        <dbReference type="SAM" id="Phobius"/>
    </source>
</evidence>
<dbReference type="SUPFAM" id="SSF48264">
    <property type="entry name" value="Cytochrome P450"/>
    <property type="match status" value="1"/>
</dbReference>
<gene>
    <name evidence="14" type="ORF">QE152_g37080</name>
</gene>
<evidence type="ECO:0000256" key="2">
    <source>
        <dbReference type="ARBA" id="ARBA00004174"/>
    </source>
</evidence>
<sequence>MEVFILYLVFGLVSVALILLVYTKWVLSYWKRRNVPYLEPSFPFGNLESPTTNKKSQSVHYKEFYDKFKNSGVKCGGIYEYISPTLIPIDPEINKHILVKDFEYFHARGFYYNEKHQPVSANLFTIDGKKWRTLRVKFTPTFTSSKMKFMFDLMLAAGKTMDAYLQEYADTKTPLNVKDCVGRMTTNVIGSCAFGLDCNSFKDVTVYKLLTNMIEGFSGFIKVTFCNSLPKVAQLLGLRLLPDRETNIICKSIEETISYRTEKNVSRNDFLQLLMEMKDKEMVDMTELKGQCILFFLAGYETSAITMTFALFELAKNQDMQEKLRKEINEVLREHNNDFCFI</sequence>
<dbReference type="GO" id="GO:0020037">
    <property type="term" value="F:heme binding"/>
    <property type="evidence" value="ECO:0007669"/>
    <property type="project" value="InterPro"/>
</dbReference>
<evidence type="ECO:0000256" key="1">
    <source>
        <dbReference type="ARBA" id="ARBA00001971"/>
    </source>
</evidence>
<evidence type="ECO:0000256" key="8">
    <source>
        <dbReference type="ARBA" id="ARBA00022848"/>
    </source>
</evidence>
<dbReference type="InterPro" id="IPR036396">
    <property type="entry name" value="Cyt_P450_sf"/>
</dbReference>
<dbReference type="EMBL" id="JASPKY010000696">
    <property type="protein sequence ID" value="KAK9686582.1"/>
    <property type="molecule type" value="Genomic_DNA"/>
</dbReference>
<name>A0AAW1IBI5_POPJA</name>
<dbReference type="PANTHER" id="PTHR24292">
    <property type="entry name" value="CYTOCHROME P450"/>
    <property type="match status" value="1"/>
</dbReference>
<evidence type="ECO:0000256" key="3">
    <source>
        <dbReference type="ARBA" id="ARBA00004406"/>
    </source>
</evidence>
<dbReference type="Pfam" id="PF00067">
    <property type="entry name" value="p450"/>
    <property type="match status" value="1"/>
</dbReference>
<keyword evidence="13" id="KW-0812">Transmembrane</keyword>
<keyword evidence="13" id="KW-1133">Transmembrane helix</keyword>
<dbReference type="GO" id="GO:0004497">
    <property type="term" value="F:monooxygenase activity"/>
    <property type="evidence" value="ECO:0007669"/>
    <property type="project" value="UniProtKB-KW"/>
</dbReference>
<evidence type="ECO:0000256" key="6">
    <source>
        <dbReference type="ARBA" id="ARBA00022723"/>
    </source>
</evidence>
<evidence type="ECO:0000256" key="11">
    <source>
        <dbReference type="ARBA" id="ARBA00023033"/>
    </source>
</evidence>
<keyword evidence="15" id="KW-1185">Reference proteome</keyword>
<evidence type="ECO:0000256" key="9">
    <source>
        <dbReference type="ARBA" id="ARBA00023002"/>
    </source>
</evidence>
<reference evidence="14 15" key="1">
    <citation type="journal article" date="2024" name="BMC Genomics">
        <title>De novo assembly and annotation of Popillia japonica's genome with initial clues to its potential as an invasive pest.</title>
        <authorList>
            <person name="Cucini C."/>
            <person name="Boschi S."/>
            <person name="Funari R."/>
            <person name="Cardaioli E."/>
            <person name="Iannotti N."/>
            <person name="Marturano G."/>
            <person name="Paoli F."/>
            <person name="Bruttini M."/>
            <person name="Carapelli A."/>
            <person name="Frati F."/>
            <person name="Nardi F."/>
        </authorList>
    </citation>
    <scope>NUCLEOTIDE SEQUENCE [LARGE SCALE GENOMIC DNA]</scope>
    <source>
        <strain evidence="14">DMR45628</strain>
    </source>
</reference>
<dbReference type="GO" id="GO:0005506">
    <property type="term" value="F:iron ion binding"/>
    <property type="evidence" value="ECO:0007669"/>
    <property type="project" value="InterPro"/>
</dbReference>
<dbReference type="Gene3D" id="1.10.630.10">
    <property type="entry name" value="Cytochrome P450"/>
    <property type="match status" value="1"/>
</dbReference>
<comment type="subcellular location">
    <subcellularLocation>
        <location evidence="3">Endoplasmic reticulum membrane</location>
        <topology evidence="3">Peripheral membrane protein</topology>
    </subcellularLocation>
    <subcellularLocation>
        <location evidence="2">Microsome membrane</location>
        <topology evidence="2">Peripheral membrane protein</topology>
    </subcellularLocation>
</comment>
<evidence type="ECO:0000256" key="5">
    <source>
        <dbReference type="ARBA" id="ARBA00022617"/>
    </source>
</evidence>
<dbReference type="GO" id="GO:0005789">
    <property type="term" value="C:endoplasmic reticulum membrane"/>
    <property type="evidence" value="ECO:0007669"/>
    <property type="project" value="UniProtKB-SubCell"/>
</dbReference>
<dbReference type="InterPro" id="IPR050476">
    <property type="entry name" value="Insect_CytP450_Detox"/>
</dbReference>
<feature type="transmembrane region" description="Helical" evidence="13">
    <location>
        <begin position="292"/>
        <end position="312"/>
    </location>
</feature>
<evidence type="ECO:0000256" key="12">
    <source>
        <dbReference type="ARBA" id="ARBA00023136"/>
    </source>
</evidence>
<dbReference type="InterPro" id="IPR001128">
    <property type="entry name" value="Cyt_P450"/>
</dbReference>
<keyword evidence="10" id="KW-0408">Iron</keyword>
<keyword evidence="5" id="KW-0349">Heme</keyword>
<feature type="transmembrane region" description="Helical" evidence="13">
    <location>
        <begin position="6"/>
        <end position="27"/>
    </location>
</feature>
<proteinExistence type="inferred from homology"/>
<accession>A0AAW1IBI5</accession>
<evidence type="ECO:0000313" key="14">
    <source>
        <dbReference type="EMBL" id="KAK9686582.1"/>
    </source>
</evidence>
<organism evidence="14 15">
    <name type="scientific">Popillia japonica</name>
    <name type="common">Japanese beetle</name>
    <dbReference type="NCBI Taxonomy" id="7064"/>
    <lineage>
        <taxon>Eukaryota</taxon>
        <taxon>Metazoa</taxon>
        <taxon>Ecdysozoa</taxon>
        <taxon>Arthropoda</taxon>
        <taxon>Hexapoda</taxon>
        <taxon>Insecta</taxon>
        <taxon>Pterygota</taxon>
        <taxon>Neoptera</taxon>
        <taxon>Endopterygota</taxon>
        <taxon>Coleoptera</taxon>
        <taxon>Polyphaga</taxon>
        <taxon>Scarabaeiformia</taxon>
        <taxon>Scarabaeidae</taxon>
        <taxon>Rutelinae</taxon>
        <taxon>Popillia</taxon>
    </lineage>
</organism>
<dbReference type="Proteomes" id="UP001458880">
    <property type="component" value="Unassembled WGS sequence"/>
</dbReference>
<dbReference type="InterPro" id="IPR002402">
    <property type="entry name" value="Cyt_P450_E_grp-II"/>
</dbReference>
<comment type="caution">
    <text evidence="14">The sequence shown here is derived from an EMBL/GenBank/DDBJ whole genome shotgun (WGS) entry which is preliminary data.</text>
</comment>
<comment type="similarity">
    <text evidence="4">Belongs to the cytochrome P450 family.</text>
</comment>
<dbReference type="PRINTS" id="PR00464">
    <property type="entry name" value="EP450II"/>
</dbReference>
<evidence type="ECO:0000256" key="4">
    <source>
        <dbReference type="ARBA" id="ARBA00010617"/>
    </source>
</evidence>
<dbReference type="PANTHER" id="PTHR24292:SF100">
    <property type="entry name" value="CYTOCHROME P450 6A16, ISOFORM B-RELATED"/>
    <property type="match status" value="1"/>
</dbReference>
<keyword evidence="9" id="KW-0560">Oxidoreductase</keyword>
<evidence type="ECO:0000256" key="7">
    <source>
        <dbReference type="ARBA" id="ARBA00022824"/>
    </source>
</evidence>